<protein>
    <submittedName>
        <fullName evidence="3">Unplaced genomic scaffold scaffold_21, whole genome shotgun sequence</fullName>
    </submittedName>
</protein>
<accession>A0A0C9ZUL7</accession>
<dbReference type="InterPro" id="IPR001810">
    <property type="entry name" value="F-box_dom"/>
</dbReference>
<keyword evidence="4" id="KW-1185">Reference proteome</keyword>
<feature type="region of interest" description="Disordered" evidence="1">
    <location>
        <begin position="663"/>
        <end position="687"/>
    </location>
</feature>
<dbReference type="SMART" id="SM00256">
    <property type="entry name" value="FBOX"/>
    <property type="match status" value="1"/>
</dbReference>
<dbReference type="HOGENOM" id="CLU_005534_0_0_1"/>
<gene>
    <name evidence="3" type="ORF">PISMIDRAFT_9397</name>
</gene>
<dbReference type="InterPro" id="IPR036047">
    <property type="entry name" value="F-box-like_dom_sf"/>
</dbReference>
<feature type="region of interest" description="Disordered" evidence="1">
    <location>
        <begin position="245"/>
        <end position="289"/>
    </location>
</feature>
<dbReference type="SUPFAM" id="SSF81383">
    <property type="entry name" value="F-box domain"/>
    <property type="match status" value="1"/>
</dbReference>
<name>A0A0C9ZUL7_9AGAM</name>
<feature type="compositionally biased region" description="Low complexity" evidence="1">
    <location>
        <begin position="250"/>
        <end position="260"/>
    </location>
</feature>
<dbReference type="EMBL" id="KN833705">
    <property type="protein sequence ID" value="KIK25922.1"/>
    <property type="molecule type" value="Genomic_DNA"/>
</dbReference>
<proteinExistence type="predicted"/>
<reference evidence="3 4" key="1">
    <citation type="submission" date="2014-04" db="EMBL/GenBank/DDBJ databases">
        <authorList>
            <consortium name="DOE Joint Genome Institute"/>
            <person name="Kuo A."/>
            <person name="Kohler A."/>
            <person name="Costa M.D."/>
            <person name="Nagy L.G."/>
            <person name="Floudas D."/>
            <person name="Copeland A."/>
            <person name="Barry K.W."/>
            <person name="Cichocki N."/>
            <person name="Veneault-Fourrey C."/>
            <person name="LaButti K."/>
            <person name="Lindquist E.A."/>
            <person name="Lipzen A."/>
            <person name="Lundell T."/>
            <person name="Morin E."/>
            <person name="Murat C."/>
            <person name="Sun H."/>
            <person name="Tunlid A."/>
            <person name="Henrissat B."/>
            <person name="Grigoriev I.V."/>
            <person name="Hibbett D.S."/>
            <person name="Martin F."/>
            <person name="Nordberg H.P."/>
            <person name="Cantor M.N."/>
            <person name="Hua S.X."/>
        </authorList>
    </citation>
    <scope>NUCLEOTIDE SEQUENCE [LARGE SCALE GENOMIC DNA]</scope>
    <source>
        <strain evidence="3 4">441</strain>
    </source>
</reference>
<feature type="compositionally biased region" description="Low complexity" evidence="1">
    <location>
        <begin position="677"/>
        <end position="686"/>
    </location>
</feature>
<evidence type="ECO:0000313" key="3">
    <source>
        <dbReference type="EMBL" id="KIK25922.1"/>
    </source>
</evidence>
<feature type="compositionally biased region" description="Low complexity" evidence="1">
    <location>
        <begin position="268"/>
        <end position="289"/>
    </location>
</feature>
<feature type="compositionally biased region" description="Basic and acidic residues" evidence="1">
    <location>
        <begin position="663"/>
        <end position="672"/>
    </location>
</feature>
<organism evidence="3 4">
    <name type="scientific">Pisolithus microcarpus 441</name>
    <dbReference type="NCBI Taxonomy" id="765257"/>
    <lineage>
        <taxon>Eukaryota</taxon>
        <taxon>Fungi</taxon>
        <taxon>Dikarya</taxon>
        <taxon>Basidiomycota</taxon>
        <taxon>Agaricomycotina</taxon>
        <taxon>Agaricomycetes</taxon>
        <taxon>Agaricomycetidae</taxon>
        <taxon>Boletales</taxon>
        <taxon>Sclerodermatineae</taxon>
        <taxon>Pisolithaceae</taxon>
        <taxon>Pisolithus</taxon>
    </lineage>
</organism>
<evidence type="ECO:0000256" key="1">
    <source>
        <dbReference type="SAM" id="MobiDB-lite"/>
    </source>
</evidence>
<dbReference type="AlphaFoldDB" id="A0A0C9ZUL7"/>
<evidence type="ECO:0000259" key="2">
    <source>
        <dbReference type="PROSITE" id="PS50181"/>
    </source>
</evidence>
<feature type="region of interest" description="Disordered" evidence="1">
    <location>
        <begin position="579"/>
        <end position="650"/>
    </location>
</feature>
<dbReference type="STRING" id="765257.A0A0C9ZUL7"/>
<sequence length="1002" mass="109652">MSLPALPYDLLFHIAQYLDVDDIHSLQTTCKSLRSFTLTRPVYRSLAHALLCRSRPLPLPAFRRLADISTDNLIRAVDRAHTFEKAWRTRAPRPARSSPLLATPNSCFGAGQHQRRWYIKISAPPNEEIDWLSPITASYTLCATKSGRVVCWDVARDVCLAEWDPRSLMSQLRRMPESSTHTNNHGGIGAHADATNDRKWELWKCRVEFDERAVYFTMARVLKGSYDDNRVMEFVLMKLAFPPEVPERTSPFSSPSSNPSILTDTSHSSQPKSPVMSPPSSVASSPNNSKCLTVMTMSSSASNSPCSSPMSSSTALPVDLGSVDCEEQLLVSHSNQASADASSRSLSQDGTRMASATCVSEPLTGPKESTGETAIAKPTFLPLTSFYTTGVVMNVFLLDPPRRLLSAFVWLASSNTIGLYVLLDWDEDEYIYVDTGVGCLISSNWSCILHNDQIVIHSEEADAAYQHFYPLNALRGYSRTRNGALKLSSQLSSGTANGIVGHNDGSAGEETQSRAQKQDYVFIRRHHLPSVSARLPPIKSVSKKFVFPRASVASGAGRDVPSSTPTTLEAFSLLDVQPVAGPSSSAGSPIDDGSVGDLVDDDAGMGITEPPRESRIKGKGKERVVEGDAVADGSPSQPFSELPRSKGKGKMREIIDRNAKEHDDVHHEEIERQNGLSASNSSSEFSLPIQHQAAAVAQQSTSLDPTVQSPEPAPNPYPFPPWYPESAHFVRQWWPTLPGVPRLSCTVVLLAAHDPETHRTRFVLAQHYFKVPITRPTDVDKHNSGSSADEDDRDEDDEMLHLWYVSTPFEVVCVLDSPADNGEDEDTGDRPRPLVAVDFGHAVWVEYAAEPGGVYGVDASRLVGDAAQFTDSEEEDGVEGSGEEGSSDLFEGMGAAPVSQGVQTTTDLHTGAGTIFDTRRHRVPKCLRFVTFPPVHMANERRHGKGRAYNGGGRTREEAIVRTLEIPEELDLDGVETINIDQSQGAVILSVKEGKIFILRYE</sequence>
<dbReference type="CDD" id="cd09917">
    <property type="entry name" value="F-box_SF"/>
    <property type="match status" value="1"/>
</dbReference>
<feature type="region of interest" description="Disordered" evidence="1">
    <location>
        <begin position="775"/>
        <end position="795"/>
    </location>
</feature>
<reference evidence="4" key="2">
    <citation type="submission" date="2015-01" db="EMBL/GenBank/DDBJ databases">
        <title>Evolutionary Origins and Diversification of the Mycorrhizal Mutualists.</title>
        <authorList>
            <consortium name="DOE Joint Genome Institute"/>
            <consortium name="Mycorrhizal Genomics Consortium"/>
            <person name="Kohler A."/>
            <person name="Kuo A."/>
            <person name="Nagy L.G."/>
            <person name="Floudas D."/>
            <person name="Copeland A."/>
            <person name="Barry K.W."/>
            <person name="Cichocki N."/>
            <person name="Veneault-Fourrey C."/>
            <person name="LaButti K."/>
            <person name="Lindquist E.A."/>
            <person name="Lipzen A."/>
            <person name="Lundell T."/>
            <person name="Morin E."/>
            <person name="Murat C."/>
            <person name="Riley R."/>
            <person name="Ohm R."/>
            <person name="Sun H."/>
            <person name="Tunlid A."/>
            <person name="Henrissat B."/>
            <person name="Grigoriev I.V."/>
            <person name="Hibbett D.S."/>
            <person name="Martin F."/>
        </authorList>
    </citation>
    <scope>NUCLEOTIDE SEQUENCE [LARGE SCALE GENOMIC DNA]</scope>
    <source>
        <strain evidence="4">441</strain>
    </source>
</reference>
<feature type="compositionally biased region" description="Low complexity" evidence="1">
    <location>
        <begin position="580"/>
        <end position="597"/>
    </location>
</feature>
<dbReference type="Proteomes" id="UP000054018">
    <property type="component" value="Unassembled WGS sequence"/>
</dbReference>
<feature type="compositionally biased region" description="Basic and acidic residues" evidence="1">
    <location>
        <begin position="610"/>
        <end position="626"/>
    </location>
</feature>
<evidence type="ECO:0000313" key="4">
    <source>
        <dbReference type="Proteomes" id="UP000054018"/>
    </source>
</evidence>
<dbReference type="PROSITE" id="PS50181">
    <property type="entry name" value="FBOX"/>
    <property type="match status" value="1"/>
</dbReference>
<dbReference type="Pfam" id="PF12937">
    <property type="entry name" value="F-box-like"/>
    <property type="match status" value="1"/>
</dbReference>
<dbReference type="OrthoDB" id="3202382at2759"/>
<feature type="domain" description="F-box" evidence="2">
    <location>
        <begin position="1"/>
        <end position="46"/>
    </location>
</feature>